<evidence type="ECO:0000256" key="9">
    <source>
        <dbReference type="ARBA" id="ARBA00023002"/>
    </source>
</evidence>
<evidence type="ECO:0000256" key="10">
    <source>
        <dbReference type="ARBA" id="ARBA00023065"/>
    </source>
</evidence>
<evidence type="ECO:0000256" key="6">
    <source>
        <dbReference type="ARBA" id="ARBA00022692"/>
    </source>
</evidence>
<dbReference type="GO" id="GO:0006879">
    <property type="term" value="P:intracellular iron ion homeostasis"/>
    <property type="evidence" value="ECO:0007669"/>
    <property type="project" value="TreeGrafter"/>
</dbReference>
<evidence type="ECO:0000313" key="15">
    <source>
        <dbReference type="EMBL" id="KAJ5338217.1"/>
    </source>
</evidence>
<dbReference type="Pfam" id="PF08030">
    <property type="entry name" value="NAD_binding_6"/>
    <property type="match status" value="1"/>
</dbReference>
<dbReference type="InterPro" id="IPR013121">
    <property type="entry name" value="Fe_red_NAD-bd_6"/>
</dbReference>
<evidence type="ECO:0000256" key="3">
    <source>
        <dbReference type="ARBA" id="ARBA00012668"/>
    </source>
</evidence>
<evidence type="ECO:0000256" key="13">
    <source>
        <dbReference type="SAM" id="Phobius"/>
    </source>
</evidence>
<feature type="transmembrane region" description="Helical" evidence="13">
    <location>
        <begin position="286"/>
        <end position="303"/>
    </location>
</feature>
<feature type="transmembrane region" description="Helical" evidence="13">
    <location>
        <begin position="153"/>
        <end position="175"/>
    </location>
</feature>
<dbReference type="InterPro" id="IPR039261">
    <property type="entry name" value="FNR_nucleotide-bd"/>
</dbReference>
<feature type="domain" description="FAD-binding FR-type" evidence="14">
    <location>
        <begin position="306"/>
        <end position="414"/>
    </location>
</feature>
<comment type="similarity">
    <text evidence="2">Belongs to the ferric reductase (FRE) family.</text>
</comment>
<comment type="subcellular location">
    <subcellularLocation>
        <location evidence="1">Cell membrane</location>
        <topology evidence="1">Multi-pass membrane protein</topology>
    </subcellularLocation>
</comment>
<dbReference type="AlphaFoldDB" id="A0A9W9QHS8"/>
<evidence type="ECO:0000256" key="12">
    <source>
        <dbReference type="ARBA" id="ARBA00048483"/>
    </source>
</evidence>
<evidence type="ECO:0000256" key="7">
    <source>
        <dbReference type="ARBA" id="ARBA00022982"/>
    </source>
</evidence>
<accession>A0A9W9QHS8</accession>
<feature type="transmembrane region" description="Helical" evidence="13">
    <location>
        <begin position="195"/>
        <end position="217"/>
    </location>
</feature>
<dbReference type="GO" id="GO:0052851">
    <property type="term" value="F:ferric-chelate reductase (NADPH) activity"/>
    <property type="evidence" value="ECO:0007669"/>
    <property type="project" value="UniProtKB-EC"/>
</dbReference>
<evidence type="ECO:0000256" key="8">
    <source>
        <dbReference type="ARBA" id="ARBA00022989"/>
    </source>
</evidence>
<evidence type="ECO:0000256" key="1">
    <source>
        <dbReference type="ARBA" id="ARBA00004651"/>
    </source>
</evidence>
<gene>
    <name evidence="15" type="ORF">N7452_004945</name>
</gene>
<dbReference type="InterPro" id="IPR013112">
    <property type="entry name" value="FAD-bd_8"/>
</dbReference>
<feature type="transmembrane region" description="Helical" evidence="13">
    <location>
        <begin position="116"/>
        <end position="133"/>
    </location>
</feature>
<dbReference type="Gene3D" id="2.40.30.10">
    <property type="entry name" value="Translation factors"/>
    <property type="match status" value="1"/>
</dbReference>
<reference evidence="15" key="1">
    <citation type="submission" date="2022-12" db="EMBL/GenBank/DDBJ databases">
        <authorList>
            <person name="Petersen C."/>
        </authorList>
    </citation>
    <scope>NUCLEOTIDE SEQUENCE</scope>
    <source>
        <strain evidence="15">IBT 35673</strain>
    </source>
</reference>
<feature type="transmembrane region" description="Helical" evidence="13">
    <location>
        <begin position="229"/>
        <end position="253"/>
    </location>
</feature>
<dbReference type="SUPFAM" id="SSF63380">
    <property type="entry name" value="Riboflavin synthase domain-like"/>
    <property type="match status" value="1"/>
</dbReference>
<evidence type="ECO:0000256" key="2">
    <source>
        <dbReference type="ARBA" id="ARBA00006278"/>
    </source>
</evidence>
<dbReference type="InterPro" id="IPR017938">
    <property type="entry name" value="Riboflavin_synthase-like_b-brl"/>
</dbReference>
<dbReference type="Proteomes" id="UP001147695">
    <property type="component" value="Unassembled WGS sequence"/>
</dbReference>
<comment type="catalytic activity">
    <reaction evidence="12">
        <text>2 a Fe(II)-siderophore + NADP(+) + H(+) = 2 a Fe(III)-siderophore + NADPH</text>
        <dbReference type="Rhea" id="RHEA:28795"/>
        <dbReference type="Rhea" id="RHEA-COMP:11342"/>
        <dbReference type="Rhea" id="RHEA-COMP:11344"/>
        <dbReference type="ChEBI" id="CHEBI:15378"/>
        <dbReference type="ChEBI" id="CHEBI:29033"/>
        <dbReference type="ChEBI" id="CHEBI:29034"/>
        <dbReference type="ChEBI" id="CHEBI:57783"/>
        <dbReference type="ChEBI" id="CHEBI:58349"/>
        <dbReference type="EC" id="1.16.1.9"/>
    </reaction>
</comment>
<dbReference type="InterPro" id="IPR051410">
    <property type="entry name" value="Ferric/Cupric_Reductase"/>
</dbReference>
<feature type="transmembrane region" description="Helical" evidence="13">
    <location>
        <begin position="259"/>
        <end position="279"/>
    </location>
</feature>
<evidence type="ECO:0000259" key="14">
    <source>
        <dbReference type="PROSITE" id="PS51384"/>
    </source>
</evidence>
<keyword evidence="4" id="KW-0813">Transport</keyword>
<evidence type="ECO:0000256" key="4">
    <source>
        <dbReference type="ARBA" id="ARBA00022448"/>
    </source>
</evidence>
<evidence type="ECO:0000313" key="16">
    <source>
        <dbReference type="Proteomes" id="UP001147695"/>
    </source>
</evidence>
<comment type="caution">
    <text evidence="15">The sequence shown here is derived from an EMBL/GenBank/DDBJ whole genome shotgun (WGS) entry which is preliminary data.</text>
</comment>
<reference evidence="15" key="2">
    <citation type="journal article" date="2023" name="IMA Fungus">
        <title>Comparative genomic study of the Penicillium genus elucidates a diverse pangenome and 15 lateral gene transfer events.</title>
        <authorList>
            <person name="Petersen C."/>
            <person name="Sorensen T."/>
            <person name="Nielsen M.R."/>
            <person name="Sondergaard T.E."/>
            <person name="Sorensen J.L."/>
            <person name="Fitzpatrick D.A."/>
            <person name="Frisvad J.C."/>
            <person name="Nielsen K.L."/>
        </authorList>
    </citation>
    <scope>NUCLEOTIDE SEQUENCE</scope>
    <source>
        <strain evidence="15">IBT 35673</strain>
    </source>
</reference>
<protein>
    <recommendedName>
        <fullName evidence="3">ferric-chelate reductase (NADPH)</fullName>
        <ecNumber evidence="3">1.16.1.9</ecNumber>
    </recommendedName>
</protein>
<dbReference type="CDD" id="cd06186">
    <property type="entry name" value="NOX_Duox_like_FAD_NADP"/>
    <property type="match status" value="1"/>
</dbReference>
<dbReference type="Gene3D" id="3.40.50.80">
    <property type="entry name" value="Nucleotide-binding domain of ferredoxin-NADP reductase (FNR) module"/>
    <property type="match status" value="1"/>
</dbReference>
<dbReference type="SUPFAM" id="SSF52343">
    <property type="entry name" value="Ferredoxin reductase-like, C-terminal NADP-linked domain"/>
    <property type="match status" value="1"/>
</dbReference>
<dbReference type="PANTHER" id="PTHR32361">
    <property type="entry name" value="FERRIC/CUPRIC REDUCTASE TRANSMEMBRANE COMPONENT"/>
    <property type="match status" value="1"/>
</dbReference>
<name>A0A9W9QHS8_PENBR</name>
<keyword evidence="6 13" id="KW-0812">Transmembrane</keyword>
<dbReference type="GO" id="GO:0015677">
    <property type="term" value="P:copper ion import"/>
    <property type="evidence" value="ECO:0007669"/>
    <property type="project" value="TreeGrafter"/>
</dbReference>
<dbReference type="SFLD" id="SFLDS00052">
    <property type="entry name" value="Ferric_Reductase_Domain"/>
    <property type="match status" value="1"/>
</dbReference>
<dbReference type="Pfam" id="PF08022">
    <property type="entry name" value="FAD_binding_8"/>
    <property type="match status" value="1"/>
</dbReference>
<keyword evidence="7" id="KW-0249">Electron transport</keyword>
<dbReference type="GO" id="GO:0006826">
    <property type="term" value="P:iron ion transport"/>
    <property type="evidence" value="ECO:0007669"/>
    <property type="project" value="TreeGrafter"/>
</dbReference>
<keyword evidence="9" id="KW-0560">Oxidoreductase</keyword>
<evidence type="ECO:0000256" key="5">
    <source>
        <dbReference type="ARBA" id="ARBA00022475"/>
    </source>
</evidence>
<organism evidence="15 16">
    <name type="scientific">Penicillium brevicompactum</name>
    <dbReference type="NCBI Taxonomy" id="5074"/>
    <lineage>
        <taxon>Eukaryota</taxon>
        <taxon>Fungi</taxon>
        <taxon>Dikarya</taxon>
        <taxon>Ascomycota</taxon>
        <taxon>Pezizomycotina</taxon>
        <taxon>Eurotiomycetes</taxon>
        <taxon>Eurotiomycetidae</taxon>
        <taxon>Eurotiales</taxon>
        <taxon>Aspergillaceae</taxon>
        <taxon>Penicillium</taxon>
    </lineage>
</organism>
<dbReference type="SFLD" id="SFLDG01168">
    <property type="entry name" value="Ferric_reductase_subgroup_(FRE"/>
    <property type="match status" value="1"/>
</dbReference>
<sequence>MQMSMSGALKMVPFLDQPVMLHSSRDAGNCTMTPEQCALKTSYWVFWYEADHRYALPTVAFFLVAIILFTLARLISKATPQGVKQKSLWSRLVAALRFISYKSWRIGSWNTHSLGAYLLAAAGVVFFLAMTLGPRPYYWPNTKEISFGNSPPIATRAGFLALACMPFLIVLGAKANPITALTGISHEKLNIWHNWVAWAMFVLALVHTFPFIVFHAWKGDLVASWSKGGVWVTGVVALIAQAWLTFMSIPWIRNRYYEFFKATHLFMALVFVIFFFLHCDFRMSSWDYFIATAVIYTMCFLYSQCKTYIEHGFKHKASLIPETNHTLKVTIDTKMTWSPGQHIFIRFLTCGVHAFTAHPFTICSVPQQDKQNQLVFYVKQRGGLTGRLMKMAEKNPGVQIPVMLDGPYGGISDKHVDQFDKSLIVGGGAGAGFTLSMLENFIYLSGFEQYKAEMKVVVATRDPGMRAWFIQAVEDIAARHSRTGVIGGLSIDIHETHHEEGSETALDTVVQHPKMEKDTQTTDHEHNTAEMLGIRFFTGRPNLPELIRDFTSQRGSSVGVVVCGPASMNHDVSEAAVAAQYRIMREEDCAREVWLHTESFS</sequence>
<dbReference type="PROSITE" id="PS51384">
    <property type="entry name" value="FAD_FR"/>
    <property type="match status" value="1"/>
</dbReference>
<dbReference type="GO" id="GO:0005886">
    <property type="term" value="C:plasma membrane"/>
    <property type="evidence" value="ECO:0007669"/>
    <property type="project" value="UniProtKB-SubCell"/>
</dbReference>
<keyword evidence="11 13" id="KW-0472">Membrane</keyword>
<keyword evidence="10" id="KW-0406">Ion transport</keyword>
<dbReference type="Pfam" id="PF01794">
    <property type="entry name" value="Ferric_reduct"/>
    <property type="match status" value="1"/>
</dbReference>
<evidence type="ECO:0000256" key="11">
    <source>
        <dbReference type="ARBA" id="ARBA00023136"/>
    </source>
</evidence>
<keyword evidence="8 13" id="KW-1133">Transmembrane helix</keyword>
<proteinExistence type="inferred from homology"/>
<dbReference type="InterPro" id="IPR013130">
    <property type="entry name" value="Fe3_Rdtase_TM_dom"/>
</dbReference>
<dbReference type="EC" id="1.16.1.9" evidence="3"/>
<dbReference type="EMBL" id="JAPZBQ010000003">
    <property type="protein sequence ID" value="KAJ5338217.1"/>
    <property type="molecule type" value="Genomic_DNA"/>
</dbReference>
<feature type="transmembrane region" description="Helical" evidence="13">
    <location>
        <begin position="54"/>
        <end position="76"/>
    </location>
</feature>
<dbReference type="InterPro" id="IPR017927">
    <property type="entry name" value="FAD-bd_FR_type"/>
</dbReference>
<keyword evidence="5" id="KW-1003">Cell membrane</keyword>